<dbReference type="Proteomes" id="UP000537260">
    <property type="component" value="Unassembled WGS sequence"/>
</dbReference>
<dbReference type="Pfam" id="PF01553">
    <property type="entry name" value="Acyltransferase"/>
    <property type="match status" value="1"/>
</dbReference>
<comment type="caution">
    <text evidence="5">The sequence shown here is derived from an EMBL/GenBank/DDBJ whole genome shotgun (WGS) entry which is preliminary data.</text>
</comment>
<dbReference type="GO" id="GO:0005886">
    <property type="term" value="C:plasma membrane"/>
    <property type="evidence" value="ECO:0007669"/>
    <property type="project" value="TreeGrafter"/>
</dbReference>
<dbReference type="SMART" id="SM00563">
    <property type="entry name" value="PlsC"/>
    <property type="match status" value="1"/>
</dbReference>
<evidence type="ECO:0000256" key="1">
    <source>
        <dbReference type="ARBA" id="ARBA00022679"/>
    </source>
</evidence>
<gene>
    <name evidence="5" type="ORF">HNR05_001270</name>
</gene>
<dbReference type="PANTHER" id="PTHR10434:SF55">
    <property type="entry name" value="POSSIBLE ACYLTRANSFERASE"/>
    <property type="match status" value="1"/>
</dbReference>
<evidence type="ECO:0000313" key="6">
    <source>
        <dbReference type="Proteomes" id="UP000537260"/>
    </source>
</evidence>
<protein>
    <submittedName>
        <fullName evidence="5">1-acyl-sn-glycerol-3-phosphate acyltransferase</fullName>
    </submittedName>
</protein>
<sequence length="228" mass="25482">MPPMNLIAKFEIRDREKFPTQGAFVFAPNHYSEIDPVVMGMVAWKLGRLPRFMAKGSLFTIPVIGYLLTKSGQIPVQRGGSMRGSEPVRAAERLVENGQMLVVYPEGTLTRDPDMWPMRGKTGAVRVALEQNIPVVPAAHWGTQGVMPRYSKKISLFPRKHITVKIGDPVDLDRFRGRSLDSATLAEATTAVMDAITALLEDIREEKAPTKRWNPAEHDQKETGRFEA</sequence>
<evidence type="ECO:0000259" key="4">
    <source>
        <dbReference type="SMART" id="SM00563"/>
    </source>
</evidence>
<keyword evidence="6" id="KW-1185">Reference proteome</keyword>
<reference evidence="5 6" key="1">
    <citation type="submission" date="2020-07" db="EMBL/GenBank/DDBJ databases">
        <title>Sequencing the genomes of 1000 actinobacteria strains.</title>
        <authorList>
            <person name="Klenk H.-P."/>
        </authorList>
    </citation>
    <scope>NUCLEOTIDE SEQUENCE [LARGE SCALE GENOMIC DNA]</scope>
    <source>
        <strain evidence="5 6">LI1</strain>
    </source>
</reference>
<evidence type="ECO:0000313" key="5">
    <source>
        <dbReference type="EMBL" id="NYJ19479.1"/>
    </source>
</evidence>
<dbReference type="AlphaFoldDB" id="A0A7Z0ED74"/>
<feature type="region of interest" description="Disordered" evidence="3">
    <location>
        <begin position="207"/>
        <end position="228"/>
    </location>
</feature>
<dbReference type="CDD" id="cd07989">
    <property type="entry name" value="LPLAT_AGPAT-like"/>
    <property type="match status" value="1"/>
</dbReference>
<organism evidence="5 6">
    <name type="scientific">Glaciibacter psychrotolerans</name>
    <dbReference type="NCBI Taxonomy" id="670054"/>
    <lineage>
        <taxon>Bacteria</taxon>
        <taxon>Bacillati</taxon>
        <taxon>Actinomycetota</taxon>
        <taxon>Actinomycetes</taxon>
        <taxon>Micrococcales</taxon>
        <taxon>Microbacteriaceae</taxon>
        <taxon>Glaciibacter</taxon>
    </lineage>
</organism>
<dbReference type="InterPro" id="IPR002123">
    <property type="entry name" value="Plipid/glycerol_acylTrfase"/>
</dbReference>
<accession>A0A7Z0ED74</accession>
<evidence type="ECO:0000256" key="3">
    <source>
        <dbReference type="SAM" id="MobiDB-lite"/>
    </source>
</evidence>
<feature type="domain" description="Phospholipid/glycerol acyltransferase" evidence="4">
    <location>
        <begin position="24"/>
        <end position="143"/>
    </location>
</feature>
<evidence type="ECO:0000256" key="2">
    <source>
        <dbReference type="ARBA" id="ARBA00023315"/>
    </source>
</evidence>
<dbReference type="GO" id="GO:0006654">
    <property type="term" value="P:phosphatidic acid biosynthetic process"/>
    <property type="evidence" value="ECO:0007669"/>
    <property type="project" value="TreeGrafter"/>
</dbReference>
<dbReference type="GO" id="GO:0003841">
    <property type="term" value="F:1-acylglycerol-3-phosphate O-acyltransferase activity"/>
    <property type="evidence" value="ECO:0007669"/>
    <property type="project" value="TreeGrafter"/>
</dbReference>
<keyword evidence="1 5" id="KW-0808">Transferase</keyword>
<keyword evidence="2 5" id="KW-0012">Acyltransferase</keyword>
<proteinExistence type="predicted"/>
<dbReference type="EMBL" id="JACCFM010000001">
    <property type="protein sequence ID" value="NYJ19479.1"/>
    <property type="molecule type" value="Genomic_DNA"/>
</dbReference>
<dbReference type="SUPFAM" id="SSF69593">
    <property type="entry name" value="Glycerol-3-phosphate (1)-acyltransferase"/>
    <property type="match status" value="1"/>
</dbReference>
<dbReference type="PANTHER" id="PTHR10434">
    <property type="entry name" value="1-ACYL-SN-GLYCEROL-3-PHOSPHATE ACYLTRANSFERASE"/>
    <property type="match status" value="1"/>
</dbReference>
<name>A0A7Z0ED74_9MICO</name>